<dbReference type="Gene3D" id="3.10.350.10">
    <property type="entry name" value="LysM domain"/>
    <property type="match status" value="1"/>
</dbReference>
<evidence type="ECO:0000313" key="3">
    <source>
        <dbReference type="Proteomes" id="UP001157946"/>
    </source>
</evidence>
<protein>
    <submittedName>
        <fullName evidence="2">Murein DD-endopeptidase MepM and murein hydrolase activator NlpD, contain LysM domain</fullName>
    </submittedName>
</protein>
<dbReference type="Gene3D" id="2.70.70.10">
    <property type="entry name" value="Glucose Permease (Domain IIA)"/>
    <property type="match status" value="1"/>
</dbReference>
<dbReference type="Pfam" id="PF01476">
    <property type="entry name" value="LysM"/>
    <property type="match status" value="2"/>
</dbReference>
<sequence>MSSKRALLASSLAVTTSASWMFGTDRHPVVSAELLEGADGEPEQKQIAEEAIFQYLNPVMAVAEGNLAARVETKPLVYEVKQGDTLMEIGQLFGLDYHEIAQVNRLPDPDRLRAGQKLTIPLTKKWIRLKQSDSVARLAKEYQTVPELIRYLNPELADAELAYIGQLIAVPVRMAPPPKRVKENRGNAARLATTPTRQSSGEFVFRWPVAGQVTSNFGWRNGRQHKGIDIWSPAKEKAEIHASLSGQVVQAGYVNGYGNLVVVDHGGGWVTYYAHLSRITVSKGEQVATGRVLGFMGMTGRATGYHLHFEVRKGDKAINPLRLLR</sequence>
<dbReference type="InterPro" id="IPR036779">
    <property type="entry name" value="LysM_dom_sf"/>
</dbReference>
<dbReference type="PROSITE" id="PS51782">
    <property type="entry name" value="LYSM"/>
    <property type="match status" value="1"/>
</dbReference>
<organism evidence="2 3">
    <name type="scientific">Laceyella tengchongensis</name>
    <dbReference type="NCBI Taxonomy" id="574699"/>
    <lineage>
        <taxon>Bacteria</taxon>
        <taxon>Bacillati</taxon>
        <taxon>Bacillota</taxon>
        <taxon>Bacilli</taxon>
        <taxon>Bacillales</taxon>
        <taxon>Thermoactinomycetaceae</taxon>
        <taxon>Laceyella</taxon>
    </lineage>
</organism>
<evidence type="ECO:0000259" key="1">
    <source>
        <dbReference type="PROSITE" id="PS51782"/>
    </source>
</evidence>
<dbReference type="Pfam" id="PF01551">
    <property type="entry name" value="Peptidase_M23"/>
    <property type="match status" value="1"/>
</dbReference>
<keyword evidence="2" id="KW-0378">Hydrolase</keyword>
<accession>A0AA45WQS4</accession>
<dbReference type="InterPro" id="IPR018392">
    <property type="entry name" value="LysM"/>
</dbReference>
<proteinExistence type="predicted"/>
<dbReference type="InterPro" id="IPR050570">
    <property type="entry name" value="Cell_wall_metabolism_enzyme"/>
</dbReference>
<dbReference type="CDD" id="cd12797">
    <property type="entry name" value="M23_peptidase"/>
    <property type="match status" value="1"/>
</dbReference>
<dbReference type="Proteomes" id="UP001157946">
    <property type="component" value="Unassembled WGS sequence"/>
</dbReference>
<dbReference type="CDD" id="cd00118">
    <property type="entry name" value="LysM"/>
    <property type="match status" value="1"/>
</dbReference>
<dbReference type="EMBL" id="FXTU01000005">
    <property type="protein sequence ID" value="SMP26267.1"/>
    <property type="molecule type" value="Genomic_DNA"/>
</dbReference>
<dbReference type="SUPFAM" id="SSF51261">
    <property type="entry name" value="Duplicated hybrid motif"/>
    <property type="match status" value="1"/>
</dbReference>
<dbReference type="GO" id="GO:0004222">
    <property type="term" value="F:metalloendopeptidase activity"/>
    <property type="evidence" value="ECO:0007669"/>
    <property type="project" value="TreeGrafter"/>
</dbReference>
<dbReference type="PANTHER" id="PTHR21666">
    <property type="entry name" value="PEPTIDASE-RELATED"/>
    <property type="match status" value="1"/>
</dbReference>
<dbReference type="AlphaFoldDB" id="A0AA45WQS4"/>
<feature type="domain" description="LysM" evidence="1">
    <location>
        <begin position="76"/>
        <end position="120"/>
    </location>
</feature>
<dbReference type="RefSeq" id="WP_102993655.1">
    <property type="nucleotide sequence ID" value="NZ_FXTU01000005.1"/>
</dbReference>
<dbReference type="SMART" id="SM00257">
    <property type="entry name" value="LysM"/>
    <property type="match status" value="2"/>
</dbReference>
<gene>
    <name evidence="2" type="ORF">SAMN06265361_105136</name>
</gene>
<dbReference type="InterPro" id="IPR016047">
    <property type="entry name" value="M23ase_b-sheet_dom"/>
</dbReference>
<name>A0AA45WQS4_9BACL</name>
<dbReference type="PANTHER" id="PTHR21666:SF270">
    <property type="entry name" value="MUREIN HYDROLASE ACTIVATOR ENVC"/>
    <property type="match status" value="1"/>
</dbReference>
<reference evidence="2" key="1">
    <citation type="submission" date="2017-05" db="EMBL/GenBank/DDBJ databases">
        <authorList>
            <person name="Varghese N."/>
            <person name="Submissions S."/>
        </authorList>
    </citation>
    <scope>NUCLEOTIDE SEQUENCE</scope>
    <source>
        <strain evidence="2">DSM 45262</strain>
    </source>
</reference>
<comment type="caution">
    <text evidence="2">The sequence shown here is derived from an EMBL/GenBank/DDBJ whole genome shotgun (WGS) entry which is preliminary data.</text>
</comment>
<keyword evidence="3" id="KW-1185">Reference proteome</keyword>
<dbReference type="InterPro" id="IPR011055">
    <property type="entry name" value="Dup_hybrid_motif"/>
</dbReference>
<evidence type="ECO:0000313" key="2">
    <source>
        <dbReference type="EMBL" id="SMP26267.1"/>
    </source>
</evidence>